<feature type="signal peptide" evidence="2">
    <location>
        <begin position="1"/>
        <end position="20"/>
    </location>
</feature>
<keyword evidence="2" id="KW-0732">Signal</keyword>
<sequence>MFSSRFILLALALMIAVVSAAPSPVVPRRAVRQATRDELVRRATRTRSAKRANSSPTPITCGGGQQFTLQYSGSGTSSDGCYGVVGAQTGKTSNSYTLKATANDASAGTIFTLDANCYLTTAGRVGGYGGNYPALTCSVVSSTGQLNCLGGNGKDLFATCPAVNAGLYFASKVLSNCYPVTLTATLVPV</sequence>
<dbReference type="InParanoid" id="A0A1Y2BID8"/>
<dbReference type="EMBL" id="MCFC01000002">
    <property type="protein sequence ID" value="ORY34553.1"/>
    <property type="molecule type" value="Genomic_DNA"/>
</dbReference>
<organism evidence="3 4">
    <name type="scientific">Naematelia encephala</name>
    <dbReference type="NCBI Taxonomy" id="71784"/>
    <lineage>
        <taxon>Eukaryota</taxon>
        <taxon>Fungi</taxon>
        <taxon>Dikarya</taxon>
        <taxon>Basidiomycota</taxon>
        <taxon>Agaricomycotina</taxon>
        <taxon>Tremellomycetes</taxon>
        <taxon>Tremellales</taxon>
        <taxon>Naemateliaceae</taxon>
        <taxon>Naematelia</taxon>
    </lineage>
</organism>
<dbReference type="AlphaFoldDB" id="A0A1Y2BID8"/>
<accession>A0A1Y2BID8</accession>
<evidence type="ECO:0000313" key="4">
    <source>
        <dbReference type="Proteomes" id="UP000193986"/>
    </source>
</evidence>
<evidence type="ECO:0000313" key="3">
    <source>
        <dbReference type="EMBL" id="ORY34553.1"/>
    </source>
</evidence>
<feature type="region of interest" description="Disordered" evidence="1">
    <location>
        <begin position="41"/>
        <end position="61"/>
    </location>
</feature>
<reference evidence="3 4" key="1">
    <citation type="submission" date="2016-07" db="EMBL/GenBank/DDBJ databases">
        <title>Pervasive Adenine N6-methylation of Active Genes in Fungi.</title>
        <authorList>
            <consortium name="DOE Joint Genome Institute"/>
            <person name="Mondo S.J."/>
            <person name="Dannebaum R.O."/>
            <person name="Kuo R.C."/>
            <person name="Labutti K."/>
            <person name="Haridas S."/>
            <person name="Kuo A."/>
            <person name="Salamov A."/>
            <person name="Ahrendt S.R."/>
            <person name="Lipzen A."/>
            <person name="Sullivan W."/>
            <person name="Andreopoulos W.B."/>
            <person name="Clum A."/>
            <person name="Lindquist E."/>
            <person name="Daum C."/>
            <person name="Ramamoorthy G.K."/>
            <person name="Gryganskyi A."/>
            <person name="Culley D."/>
            <person name="Magnuson J.K."/>
            <person name="James T.Y."/>
            <person name="O'Malley M.A."/>
            <person name="Stajich J.E."/>
            <person name="Spatafora J.W."/>
            <person name="Visel A."/>
            <person name="Grigoriev I.V."/>
        </authorList>
    </citation>
    <scope>NUCLEOTIDE SEQUENCE [LARGE SCALE GENOMIC DNA]</scope>
    <source>
        <strain evidence="3 4">68-887.2</strain>
    </source>
</reference>
<evidence type="ECO:0000256" key="2">
    <source>
        <dbReference type="SAM" id="SignalP"/>
    </source>
</evidence>
<keyword evidence="4" id="KW-1185">Reference proteome</keyword>
<comment type="caution">
    <text evidence="3">The sequence shown here is derived from an EMBL/GenBank/DDBJ whole genome shotgun (WGS) entry which is preliminary data.</text>
</comment>
<name>A0A1Y2BID8_9TREE</name>
<gene>
    <name evidence="3" type="ORF">BCR39DRAFT_503106</name>
</gene>
<evidence type="ECO:0000256" key="1">
    <source>
        <dbReference type="SAM" id="MobiDB-lite"/>
    </source>
</evidence>
<feature type="chain" id="PRO_5012779220" evidence="2">
    <location>
        <begin position="21"/>
        <end position="189"/>
    </location>
</feature>
<dbReference type="Proteomes" id="UP000193986">
    <property type="component" value="Unassembled WGS sequence"/>
</dbReference>
<protein>
    <submittedName>
        <fullName evidence="3">Uncharacterized protein</fullName>
    </submittedName>
</protein>
<proteinExistence type="predicted"/>